<name>A0A841H2C7_9BACT</name>
<sequence>MNRYHQRAWMMAALAVLARAPLAAQSAPPSLPAGEWRALVGCYRAGSRSFALDSLPGTNPFQPAGSLQAWSYWYAGRLAHWRPLGGDSVELGSGDSLHGWRFRGVVRGRDLAGVMTPWTDILDARTPSRDWTLVREPCGTDGVTDGPPPDAQMLMDSFPVRMAEIVTDSLLPRLFGESRPNLRYADDPFSPSAAVGRALLWRTASREPGPEMAVATWLYLDDFTLERDSASANVVALSCPETRGSPSTAARRRVRLRRQGSGWALAGIDAEERVEIRCRRALRNTNVVTRW</sequence>
<comment type="caution">
    <text evidence="2">The sequence shown here is derived from an EMBL/GenBank/DDBJ whole genome shotgun (WGS) entry which is preliminary data.</text>
</comment>
<dbReference type="EMBL" id="JACHIA010000014">
    <property type="protein sequence ID" value="MBB6072305.1"/>
    <property type="molecule type" value="Genomic_DNA"/>
</dbReference>
<keyword evidence="1" id="KW-0732">Signal</keyword>
<accession>A0A841H2C7</accession>
<reference evidence="2 3" key="1">
    <citation type="submission" date="2020-08" db="EMBL/GenBank/DDBJ databases">
        <title>Genomic Encyclopedia of Type Strains, Phase IV (KMG-IV): sequencing the most valuable type-strain genomes for metagenomic binning, comparative biology and taxonomic classification.</title>
        <authorList>
            <person name="Goeker M."/>
        </authorList>
    </citation>
    <scope>NUCLEOTIDE SEQUENCE [LARGE SCALE GENOMIC DNA]</scope>
    <source>
        <strain evidence="2 3">DSM 29007</strain>
    </source>
</reference>
<protein>
    <submittedName>
        <fullName evidence="2">Uncharacterized protein</fullName>
    </submittedName>
</protein>
<feature type="chain" id="PRO_5032282384" evidence="1">
    <location>
        <begin position="27"/>
        <end position="291"/>
    </location>
</feature>
<feature type="signal peptide" evidence="1">
    <location>
        <begin position="1"/>
        <end position="26"/>
    </location>
</feature>
<keyword evidence="3" id="KW-1185">Reference proteome</keyword>
<dbReference type="AlphaFoldDB" id="A0A841H2C7"/>
<evidence type="ECO:0000313" key="2">
    <source>
        <dbReference type="EMBL" id="MBB6072305.1"/>
    </source>
</evidence>
<evidence type="ECO:0000256" key="1">
    <source>
        <dbReference type="SAM" id="SignalP"/>
    </source>
</evidence>
<organism evidence="2 3">
    <name type="scientific">Longimicrobium terrae</name>
    <dbReference type="NCBI Taxonomy" id="1639882"/>
    <lineage>
        <taxon>Bacteria</taxon>
        <taxon>Pseudomonadati</taxon>
        <taxon>Gemmatimonadota</taxon>
        <taxon>Longimicrobiia</taxon>
        <taxon>Longimicrobiales</taxon>
        <taxon>Longimicrobiaceae</taxon>
        <taxon>Longimicrobium</taxon>
    </lineage>
</organism>
<dbReference type="RefSeq" id="WP_170036465.1">
    <property type="nucleotide sequence ID" value="NZ_JABDTL010000002.1"/>
</dbReference>
<proteinExistence type="predicted"/>
<evidence type="ECO:0000313" key="3">
    <source>
        <dbReference type="Proteomes" id="UP000582837"/>
    </source>
</evidence>
<gene>
    <name evidence="2" type="ORF">HNQ61_003967</name>
</gene>
<dbReference type="Proteomes" id="UP000582837">
    <property type="component" value="Unassembled WGS sequence"/>
</dbReference>